<dbReference type="EMBL" id="ADLE01000015">
    <property type="protein sequence ID" value="EJZ62798.1"/>
    <property type="molecule type" value="Genomic_DNA"/>
</dbReference>
<dbReference type="PANTHER" id="PTHR12558">
    <property type="entry name" value="CELL DIVISION CYCLE 16,23,27"/>
    <property type="match status" value="1"/>
</dbReference>
<reference evidence="3 4" key="1">
    <citation type="submission" date="2012-08" db="EMBL/GenBank/DDBJ databases">
        <title>The Genome Sequence of Barnesiella intestinihominis YIT 11860.</title>
        <authorList>
            <consortium name="The Broad Institute Genome Sequencing Platform"/>
            <person name="Earl A."/>
            <person name="Ward D."/>
            <person name="Feldgarden M."/>
            <person name="Gevers D."/>
            <person name="Morotomi M."/>
            <person name="Walker B."/>
            <person name="Young S.K."/>
            <person name="Zeng Q."/>
            <person name="Gargeya S."/>
            <person name="Fitzgerald M."/>
            <person name="Haas B."/>
            <person name="Abouelleil A."/>
            <person name="Alvarado L."/>
            <person name="Arachchi H.M."/>
            <person name="Berlin A.M."/>
            <person name="Chapman S.B."/>
            <person name="Goldberg J."/>
            <person name="Griggs A."/>
            <person name="Gujja S."/>
            <person name="Hansen M."/>
            <person name="Howarth C."/>
            <person name="Imamovic A."/>
            <person name="Larimer J."/>
            <person name="McCowen C."/>
            <person name="Montmayeur A."/>
            <person name="Murphy C."/>
            <person name="Neiman D."/>
            <person name="Pearson M."/>
            <person name="Priest M."/>
            <person name="Roberts A."/>
            <person name="Saif S."/>
            <person name="Shea T."/>
            <person name="Sisk P."/>
            <person name="Sykes S."/>
            <person name="Wortman J."/>
            <person name="Nusbaum C."/>
            <person name="Birren B."/>
        </authorList>
    </citation>
    <scope>NUCLEOTIDE SEQUENCE [LARGE SCALE GENOMIC DNA]</scope>
    <source>
        <strain evidence="3 4">YIT 11860</strain>
    </source>
</reference>
<evidence type="ECO:0000256" key="2">
    <source>
        <dbReference type="SAM" id="SignalP"/>
    </source>
</evidence>
<dbReference type="HOGENOM" id="CLU_032900_1_0_10"/>
<dbReference type="OrthoDB" id="638548at2"/>
<feature type="repeat" description="TPR" evidence="1">
    <location>
        <begin position="56"/>
        <end position="89"/>
    </location>
</feature>
<gene>
    <name evidence="3" type="ORF">HMPREF9448_02150</name>
</gene>
<dbReference type="STRING" id="742726.HMPREF9448_02150"/>
<keyword evidence="2" id="KW-0732">Signal</keyword>
<feature type="chain" id="PRO_5003840621" evidence="2">
    <location>
        <begin position="23"/>
        <end position="557"/>
    </location>
</feature>
<organism evidence="3 4">
    <name type="scientific">Barnesiella intestinihominis YIT 11860</name>
    <dbReference type="NCBI Taxonomy" id="742726"/>
    <lineage>
        <taxon>Bacteria</taxon>
        <taxon>Pseudomonadati</taxon>
        <taxon>Bacteroidota</taxon>
        <taxon>Bacteroidia</taxon>
        <taxon>Bacteroidales</taxon>
        <taxon>Barnesiellaceae</taxon>
        <taxon>Barnesiella</taxon>
    </lineage>
</organism>
<comment type="caution">
    <text evidence="3">The sequence shown here is derived from an EMBL/GenBank/DDBJ whole genome shotgun (WGS) entry which is preliminary data.</text>
</comment>
<dbReference type="eggNOG" id="COG0457">
    <property type="taxonomic scope" value="Bacteria"/>
</dbReference>
<dbReference type="InterPro" id="IPR011990">
    <property type="entry name" value="TPR-like_helical_dom_sf"/>
</dbReference>
<dbReference type="AlphaFoldDB" id="K0WTR3"/>
<dbReference type="Gene3D" id="1.25.40.10">
    <property type="entry name" value="Tetratricopeptide repeat domain"/>
    <property type="match status" value="3"/>
</dbReference>
<name>K0WTR3_9BACT</name>
<dbReference type="InterPro" id="IPR019734">
    <property type="entry name" value="TPR_rpt"/>
</dbReference>
<dbReference type="SMART" id="SM00028">
    <property type="entry name" value="TPR"/>
    <property type="match status" value="6"/>
</dbReference>
<evidence type="ECO:0000256" key="1">
    <source>
        <dbReference type="PROSITE-ProRule" id="PRU00339"/>
    </source>
</evidence>
<dbReference type="RefSeq" id="WP_008862545.1">
    <property type="nucleotide sequence ID" value="NZ_JH815205.1"/>
</dbReference>
<dbReference type="GeneID" id="77849355"/>
<evidence type="ECO:0000313" key="3">
    <source>
        <dbReference type="EMBL" id="EJZ62798.1"/>
    </source>
</evidence>
<feature type="signal peptide" evidence="2">
    <location>
        <begin position="1"/>
        <end position="22"/>
    </location>
</feature>
<dbReference type="PROSITE" id="PS50005">
    <property type="entry name" value="TPR"/>
    <property type="match status" value="2"/>
</dbReference>
<keyword evidence="1" id="KW-0802">TPR repeat</keyword>
<protein>
    <submittedName>
        <fullName evidence="3">Uncharacterized protein</fullName>
    </submittedName>
</protein>
<dbReference type="Pfam" id="PF13432">
    <property type="entry name" value="TPR_16"/>
    <property type="match status" value="1"/>
</dbReference>
<accession>K0WTR3</accession>
<feature type="repeat" description="TPR" evidence="1">
    <location>
        <begin position="336"/>
        <end position="369"/>
    </location>
</feature>
<dbReference type="Proteomes" id="UP000006044">
    <property type="component" value="Unassembled WGS sequence"/>
</dbReference>
<dbReference type="SUPFAM" id="SSF48452">
    <property type="entry name" value="TPR-like"/>
    <property type="match status" value="2"/>
</dbReference>
<evidence type="ECO:0000313" key="4">
    <source>
        <dbReference type="Proteomes" id="UP000006044"/>
    </source>
</evidence>
<dbReference type="Pfam" id="PF13181">
    <property type="entry name" value="TPR_8"/>
    <property type="match status" value="1"/>
</dbReference>
<keyword evidence="4" id="KW-1185">Reference proteome</keyword>
<proteinExistence type="predicted"/>
<dbReference type="PANTHER" id="PTHR12558:SF13">
    <property type="entry name" value="CELL DIVISION CYCLE PROTEIN 27 HOMOLOG"/>
    <property type="match status" value="1"/>
</dbReference>
<sequence>MKSSLKLFFSLFLAAGSFTAFAASYTDGIEYFKAGQPDRAKILLERTLDDAGTNKAESYYYLGEIAFVNKDYTAAAEYYKKGLEADPLFAYNLVGQGKLALNGSADKEQAEKVAEKYFKEALKGKNKKDAGLNLAIAKAYYETGTPGYEEYMKKSYKADKKFPDYFMFEGDVLVNQQQYGDACGRYENAIYFDPNCIEAYVKYSHIYFDINPTLAIQKLEELQTIAPNSAIAQREMAEAYYKNSQYTKAAEAYEKYMQNPNHFQTDRPRLATLLFYGKRFDESLELAKDILSHDPQNFVIRRIVMYDNYELGNFEAAEQAAIEFLGMNPGDNVFTARDYMTYGDILSKQKKYGEAVAQYEKAYELDNTRTDILKVLSDTYERNKDYVKAIDTYEKYMNADTVNNQRVMDYYLLGQICYSAGQAAQDSVELMNMYLLKADTMFQVVVERSSTDYRGYLWRSRAAAVRDPELKEGLAKPLYEETLTVLDQDPSNKEKAATKRVYIEAYKYLGYYNYLQTTNPAKKNEAIAATKDYWNKMLELDPGNTEILEALKTLDSL</sequence>